<dbReference type="PATRIC" id="fig|582680.6.peg.1996"/>
<dbReference type="Pfam" id="PF00582">
    <property type="entry name" value="Usp"/>
    <property type="match status" value="2"/>
</dbReference>
<reference evidence="4 5" key="1">
    <citation type="submission" date="2015-02" db="EMBL/GenBank/DDBJ databases">
        <title>Draft genome sequences of ten Microbacterium spp. with emphasis on heavy metal contaminated environments.</title>
        <authorList>
            <person name="Corretto E."/>
        </authorList>
    </citation>
    <scope>NUCLEOTIDE SEQUENCE [LARGE SCALE GENOMIC DNA]</scope>
    <source>
        <strain evidence="4 5">ARN176</strain>
    </source>
</reference>
<feature type="region of interest" description="Disordered" evidence="2">
    <location>
        <begin position="290"/>
        <end position="317"/>
    </location>
</feature>
<dbReference type="EMBL" id="JYIX01000034">
    <property type="protein sequence ID" value="KJL33269.1"/>
    <property type="molecule type" value="Genomic_DNA"/>
</dbReference>
<dbReference type="PANTHER" id="PTHR46268">
    <property type="entry name" value="STRESS RESPONSE PROTEIN NHAX"/>
    <property type="match status" value="1"/>
</dbReference>
<evidence type="ECO:0000256" key="2">
    <source>
        <dbReference type="SAM" id="MobiDB-lite"/>
    </source>
</evidence>
<evidence type="ECO:0000259" key="3">
    <source>
        <dbReference type="Pfam" id="PF00582"/>
    </source>
</evidence>
<dbReference type="SUPFAM" id="SSF52402">
    <property type="entry name" value="Adenine nucleotide alpha hydrolases-like"/>
    <property type="match status" value="2"/>
</dbReference>
<feature type="compositionally biased region" description="Basic and acidic residues" evidence="2">
    <location>
        <begin position="290"/>
        <end position="299"/>
    </location>
</feature>
<keyword evidence="5" id="KW-1185">Reference proteome</keyword>
<feature type="domain" description="UspA" evidence="3">
    <location>
        <begin position="1"/>
        <end position="139"/>
    </location>
</feature>
<sequence>MTRAIVVGFRPTNSGSDALALGVRLARSAGAHLHVVTVLPREGALSAAVPPERSYETHIQKQARAWLRDAAGRIPAGVSHSGHVRPGESFAEGLVEAAEEFGAGLIVVGAANGGLFGYHRIGSVASELLHSSPVPVALAPAGLARGIDADTDVSRVTAAIGTRPGADVLLDAAVRLATMTDSGLRLISLVPFDVPAGLGTGAMRLVDDALGEDVLARASDALPEGVEAELEHAPGETVEEAVARLAWKPGEMLIVGSSRLAQPRRLFLGSTAAKMLHVLPVPMIVVPRTSHDPLADTPDKTAPPTTTITETAKGADA</sequence>
<evidence type="ECO:0000313" key="5">
    <source>
        <dbReference type="Proteomes" id="UP000033740"/>
    </source>
</evidence>
<evidence type="ECO:0000256" key="1">
    <source>
        <dbReference type="ARBA" id="ARBA00008791"/>
    </source>
</evidence>
<dbReference type="RefSeq" id="WP_082076709.1">
    <property type="nucleotide sequence ID" value="NZ_JYIX01000034.1"/>
</dbReference>
<dbReference type="AlphaFoldDB" id="A0A0F0LKR8"/>
<protein>
    <submittedName>
        <fullName evidence="4">Universal stress protein family protein</fullName>
    </submittedName>
</protein>
<accession>A0A0F0LKR8</accession>
<dbReference type="InterPro" id="IPR014729">
    <property type="entry name" value="Rossmann-like_a/b/a_fold"/>
</dbReference>
<comment type="similarity">
    <text evidence="1">Belongs to the universal stress protein A family.</text>
</comment>
<feature type="compositionally biased region" description="Low complexity" evidence="2">
    <location>
        <begin position="300"/>
        <end position="317"/>
    </location>
</feature>
<gene>
    <name evidence="4" type="ORF">RS86_01929</name>
</gene>
<dbReference type="Gene3D" id="3.40.50.620">
    <property type="entry name" value="HUPs"/>
    <property type="match status" value="1"/>
</dbReference>
<dbReference type="PANTHER" id="PTHR46268:SF6">
    <property type="entry name" value="UNIVERSAL STRESS PROTEIN UP12"/>
    <property type="match status" value="1"/>
</dbReference>
<dbReference type="STRING" id="582680.RS86_01929"/>
<evidence type="ECO:0000313" key="4">
    <source>
        <dbReference type="EMBL" id="KJL33269.1"/>
    </source>
</evidence>
<dbReference type="CDD" id="cd00293">
    <property type="entry name" value="USP-like"/>
    <property type="match status" value="2"/>
</dbReference>
<proteinExistence type="inferred from homology"/>
<feature type="domain" description="UspA" evidence="3">
    <location>
        <begin position="155"/>
        <end position="287"/>
    </location>
</feature>
<comment type="caution">
    <text evidence="4">The sequence shown here is derived from an EMBL/GenBank/DDBJ whole genome shotgun (WGS) entry which is preliminary data.</text>
</comment>
<dbReference type="Proteomes" id="UP000033740">
    <property type="component" value="Unassembled WGS sequence"/>
</dbReference>
<organism evidence="4 5">
    <name type="scientific">Microbacterium azadirachtae</name>
    <dbReference type="NCBI Taxonomy" id="582680"/>
    <lineage>
        <taxon>Bacteria</taxon>
        <taxon>Bacillati</taxon>
        <taxon>Actinomycetota</taxon>
        <taxon>Actinomycetes</taxon>
        <taxon>Micrococcales</taxon>
        <taxon>Microbacteriaceae</taxon>
        <taxon>Microbacterium</taxon>
    </lineage>
</organism>
<dbReference type="InterPro" id="IPR006016">
    <property type="entry name" value="UspA"/>
</dbReference>
<dbReference type="Gene3D" id="3.40.50.12370">
    <property type="match status" value="1"/>
</dbReference>
<name>A0A0F0LKR8_9MICO</name>